<reference evidence="1" key="1">
    <citation type="submission" date="2020-10" db="EMBL/GenBank/DDBJ databases">
        <title>Sequencing the genomes of 1000 actinobacteria strains.</title>
        <authorList>
            <person name="Klenk H.-P."/>
        </authorList>
    </citation>
    <scope>NUCLEOTIDE SEQUENCE</scope>
    <source>
        <strain evidence="1">DSM 45354</strain>
    </source>
</reference>
<sequence>MRGLVASDDTGAMICDECLEEAARLLRGHLRRRWWWRWW</sequence>
<evidence type="ECO:0000313" key="1">
    <source>
        <dbReference type="EMBL" id="MBE1610058.1"/>
    </source>
</evidence>
<dbReference type="EMBL" id="JADBEM010000001">
    <property type="protein sequence ID" value="MBE1610058.1"/>
    <property type="molecule type" value="Genomic_DNA"/>
</dbReference>
<accession>A0A927N331</accession>
<protein>
    <submittedName>
        <fullName evidence="1">Uncharacterized protein</fullName>
    </submittedName>
</protein>
<proteinExistence type="predicted"/>
<name>A0A927N331_9ACTN</name>
<dbReference type="Proteomes" id="UP000638648">
    <property type="component" value="Unassembled WGS sequence"/>
</dbReference>
<organism evidence="1 2">
    <name type="scientific">Actinopolymorpha pittospori</name>
    <dbReference type="NCBI Taxonomy" id="648752"/>
    <lineage>
        <taxon>Bacteria</taxon>
        <taxon>Bacillati</taxon>
        <taxon>Actinomycetota</taxon>
        <taxon>Actinomycetes</taxon>
        <taxon>Propionibacteriales</taxon>
        <taxon>Actinopolymorphaceae</taxon>
        <taxon>Actinopolymorpha</taxon>
    </lineage>
</organism>
<dbReference type="AlphaFoldDB" id="A0A927N331"/>
<keyword evidence="2" id="KW-1185">Reference proteome</keyword>
<evidence type="ECO:0000313" key="2">
    <source>
        <dbReference type="Proteomes" id="UP000638648"/>
    </source>
</evidence>
<gene>
    <name evidence="1" type="ORF">HEB94_006906</name>
</gene>
<comment type="caution">
    <text evidence="1">The sequence shown here is derived from an EMBL/GenBank/DDBJ whole genome shotgun (WGS) entry which is preliminary data.</text>
</comment>